<dbReference type="Gene3D" id="2.60.120.290">
    <property type="entry name" value="Spermadhesin, CUB domain"/>
    <property type="match status" value="1"/>
</dbReference>
<organism evidence="6 7">
    <name type="scientific">Hyalella azteca</name>
    <name type="common">Amphipod</name>
    <dbReference type="NCBI Taxonomy" id="294128"/>
    <lineage>
        <taxon>Eukaryota</taxon>
        <taxon>Metazoa</taxon>
        <taxon>Ecdysozoa</taxon>
        <taxon>Arthropoda</taxon>
        <taxon>Crustacea</taxon>
        <taxon>Multicrustacea</taxon>
        <taxon>Malacostraca</taxon>
        <taxon>Eumalacostraca</taxon>
        <taxon>Peracarida</taxon>
        <taxon>Amphipoda</taxon>
        <taxon>Senticaudata</taxon>
        <taxon>Talitrida</taxon>
        <taxon>Talitroidea</taxon>
        <taxon>Hyalellidae</taxon>
        <taxon>Hyalella</taxon>
    </lineage>
</organism>
<dbReference type="OrthoDB" id="6380398at2759"/>
<sequence length="312" mass="34718">MSSLVPFLLVIALTDLILGEKEDSQLHELSASRGVFPGEKEYPDVKHGEAREGTSLTDATTPSTTTINPTTTMSSLIEIINTGTIPLVSSGKGTCRVISNDYYTYILSPRYPSPHPPSSYCYITFNTTEPRFLRFLPVTPNFGWFDYMAISGVYKDKRSINGQSTSQEIIFPSTRVTFEYSAFWLFDQNPFYIYMEAKNNDCQQLIKLRDGASGELYLPTSFPTSPYCQWWIRAPAGRRVFFDVLEFSSGSSDCSRSYALVNYGGLDFNGPSTTRLCGQSVTSALSEGNEMNVLVKATVGSLTTFRAIYSLI</sequence>
<dbReference type="KEGG" id="hazt:108665869"/>
<reference evidence="7" key="1">
    <citation type="submission" date="2025-08" db="UniProtKB">
        <authorList>
            <consortium name="RefSeq"/>
        </authorList>
    </citation>
    <scope>IDENTIFICATION</scope>
    <source>
        <tissue evidence="7">Whole organism</tissue>
    </source>
</reference>
<feature type="chain" id="PRO_5034310477" evidence="4">
    <location>
        <begin position="20"/>
        <end position="312"/>
    </location>
</feature>
<keyword evidence="1" id="KW-1015">Disulfide bond</keyword>
<dbReference type="InterPro" id="IPR000859">
    <property type="entry name" value="CUB_dom"/>
</dbReference>
<evidence type="ECO:0000256" key="1">
    <source>
        <dbReference type="ARBA" id="ARBA00023157"/>
    </source>
</evidence>
<dbReference type="GeneID" id="108665869"/>
<dbReference type="PROSITE" id="PS01180">
    <property type="entry name" value="CUB"/>
    <property type="match status" value="1"/>
</dbReference>
<feature type="region of interest" description="Disordered" evidence="3">
    <location>
        <begin position="38"/>
        <end position="68"/>
    </location>
</feature>
<evidence type="ECO:0000256" key="2">
    <source>
        <dbReference type="PROSITE-ProRule" id="PRU00059"/>
    </source>
</evidence>
<evidence type="ECO:0000313" key="6">
    <source>
        <dbReference type="Proteomes" id="UP000694843"/>
    </source>
</evidence>
<proteinExistence type="predicted"/>
<dbReference type="SUPFAM" id="SSF49854">
    <property type="entry name" value="Spermadhesin, CUB domain"/>
    <property type="match status" value="2"/>
</dbReference>
<feature type="compositionally biased region" description="Basic and acidic residues" evidence="3">
    <location>
        <begin position="38"/>
        <end position="52"/>
    </location>
</feature>
<dbReference type="InterPro" id="IPR035914">
    <property type="entry name" value="Sperma_CUB_dom_sf"/>
</dbReference>
<evidence type="ECO:0000259" key="5">
    <source>
        <dbReference type="PROSITE" id="PS01180"/>
    </source>
</evidence>
<name>A0A8B7N2V5_HYAAZ</name>
<evidence type="ECO:0000256" key="4">
    <source>
        <dbReference type="SAM" id="SignalP"/>
    </source>
</evidence>
<feature type="compositionally biased region" description="Low complexity" evidence="3">
    <location>
        <begin position="54"/>
        <end position="68"/>
    </location>
</feature>
<dbReference type="RefSeq" id="XP_018008166.1">
    <property type="nucleotide sequence ID" value="XM_018152677.2"/>
</dbReference>
<comment type="caution">
    <text evidence="2">Lacks conserved residue(s) required for the propagation of feature annotation.</text>
</comment>
<dbReference type="Proteomes" id="UP000694843">
    <property type="component" value="Unplaced"/>
</dbReference>
<gene>
    <name evidence="7" type="primary">LOC108665869</name>
</gene>
<protein>
    <submittedName>
        <fullName evidence="7">Uncharacterized protein LOC108665869</fullName>
    </submittedName>
</protein>
<keyword evidence="6" id="KW-1185">Reference proteome</keyword>
<keyword evidence="4" id="KW-0732">Signal</keyword>
<accession>A0A8B7N2V5</accession>
<dbReference type="Pfam" id="PF00431">
    <property type="entry name" value="CUB"/>
    <property type="match status" value="1"/>
</dbReference>
<dbReference type="AlphaFoldDB" id="A0A8B7N2V5"/>
<feature type="signal peptide" evidence="4">
    <location>
        <begin position="1"/>
        <end position="19"/>
    </location>
</feature>
<evidence type="ECO:0000313" key="7">
    <source>
        <dbReference type="RefSeq" id="XP_018008166.1"/>
    </source>
</evidence>
<evidence type="ECO:0000256" key="3">
    <source>
        <dbReference type="SAM" id="MobiDB-lite"/>
    </source>
</evidence>
<feature type="domain" description="CUB" evidence="5">
    <location>
        <begin position="202"/>
        <end position="312"/>
    </location>
</feature>